<keyword evidence="6" id="KW-1185">Reference proteome</keyword>
<dbReference type="InterPro" id="IPR036390">
    <property type="entry name" value="WH_DNA-bd_sf"/>
</dbReference>
<evidence type="ECO:0000313" key="6">
    <source>
        <dbReference type="Proteomes" id="UP000051155"/>
    </source>
</evidence>
<dbReference type="SMART" id="SM00418">
    <property type="entry name" value="HTH_ARSR"/>
    <property type="match status" value="1"/>
</dbReference>
<dbReference type="NCBIfam" id="NF033788">
    <property type="entry name" value="HTH_metalloreg"/>
    <property type="match status" value="1"/>
</dbReference>
<dbReference type="PRINTS" id="PR00778">
    <property type="entry name" value="HTHARSR"/>
</dbReference>
<dbReference type="Gene3D" id="1.10.10.10">
    <property type="entry name" value="Winged helix-like DNA-binding domain superfamily/Winged helix DNA-binding domain"/>
    <property type="match status" value="1"/>
</dbReference>
<dbReference type="PANTHER" id="PTHR33154:SF18">
    <property type="entry name" value="ARSENICAL RESISTANCE OPERON REPRESSOR"/>
    <property type="match status" value="1"/>
</dbReference>
<evidence type="ECO:0000256" key="2">
    <source>
        <dbReference type="ARBA" id="ARBA00023125"/>
    </source>
</evidence>
<dbReference type="InterPro" id="IPR011991">
    <property type="entry name" value="ArsR-like_HTH"/>
</dbReference>
<dbReference type="Pfam" id="PF01022">
    <property type="entry name" value="HTH_5"/>
    <property type="match status" value="1"/>
</dbReference>
<dbReference type="Proteomes" id="UP000051155">
    <property type="component" value="Unassembled WGS sequence"/>
</dbReference>
<evidence type="ECO:0000313" key="5">
    <source>
        <dbReference type="EMBL" id="KRL33930.1"/>
    </source>
</evidence>
<dbReference type="InterPro" id="IPR018334">
    <property type="entry name" value="ArsR_HTH"/>
</dbReference>
<dbReference type="EMBL" id="AZEG01000043">
    <property type="protein sequence ID" value="KRL33930.1"/>
    <property type="molecule type" value="Genomic_DNA"/>
</dbReference>
<dbReference type="InterPro" id="IPR051081">
    <property type="entry name" value="HTH_MetalResp_TranReg"/>
</dbReference>
<dbReference type="AlphaFoldDB" id="A0A0R1PWG6"/>
<feature type="domain" description="HTH arsR-type" evidence="4">
    <location>
        <begin position="5"/>
        <end position="99"/>
    </location>
</feature>
<dbReference type="STRING" id="1423812.FD20_GL001802"/>
<protein>
    <submittedName>
        <fullName evidence="5">ArsR protein</fullName>
    </submittedName>
</protein>
<sequence length="122" mass="13798">MCQGEEKMNYTDYAMVIKAMGDASRLEIIDMLSCGKMCACDILDHFDFTQPTLSHHMKVLQTAGIVDAQKDGKWQHYSLNSKFITSFPEFTHQLLQVEEICVCHPTVEDKGCNKCNLETTGD</sequence>
<dbReference type="PANTHER" id="PTHR33154">
    <property type="entry name" value="TRANSCRIPTIONAL REGULATOR, ARSR FAMILY"/>
    <property type="match status" value="1"/>
</dbReference>
<dbReference type="InterPro" id="IPR036388">
    <property type="entry name" value="WH-like_DNA-bd_sf"/>
</dbReference>
<proteinExistence type="predicted"/>
<accession>A0A0R1PWG6</accession>
<reference evidence="5 6" key="1">
    <citation type="journal article" date="2015" name="Genome Announc.">
        <title>Expanding the biotechnology potential of lactobacilli through comparative genomics of 213 strains and associated genera.</title>
        <authorList>
            <person name="Sun Z."/>
            <person name="Harris H.M."/>
            <person name="McCann A."/>
            <person name="Guo C."/>
            <person name="Argimon S."/>
            <person name="Zhang W."/>
            <person name="Yang X."/>
            <person name="Jeffery I.B."/>
            <person name="Cooney J.C."/>
            <person name="Kagawa T.F."/>
            <person name="Liu W."/>
            <person name="Song Y."/>
            <person name="Salvetti E."/>
            <person name="Wrobel A."/>
            <person name="Rasinkangas P."/>
            <person name="Parkhill J."/>
            <person name="Rea M.C."/>
            <person name="O'Sullivan O."/>
            <person name="Ritari J."/>
            <person name="Douillard F.P."/>
            <person name="Paul Ross R."/>
            <person name="Yang R."/>
            <person name="Briner A.E."/>
            <person name="Felis G.E."/>
            <person name="de Vos W.M."/>
            <person name="Barrangou R."/>
            <person name="Klaenhammer T.R."/>
            <person name="Caufield P.W."/>
            <person name="Cui Y."/>
            <person name="Zhang H."/>
            <person name="O'Toole P.W."/>
        </authorList>
    </citation>
    <scope>NUCLEOTIDE SEQUENCE [LARGE SCALE GENOMIC DNA]</scope>
    <source>
        <strain evidence="5 6">DSM 19971</strain>
    </source>
</reference>
<comment type="caution">
    <text evidence="5">The sequence shown here is derived from an EMBL/GenBank/DDBJ whole genome shotgun (WGS) entry which is preliminary data.</text>
</comment>
<evidence type="ECO:0000259" key="4">
    <source>
        <dbReference type="PROSITE" id="PS50987"/>
    </source>
</evidence>
<evidence type="ECO:0000256" key="1">
    <source>
        <dbReference type="ARBA" id="ARBA00023015"/>
    </source>
</evidence>
<keyword evidence="3" id="KW-0804">Transcription</keyword>
<dbReference type="SUPFAM" id="SSF46785">
    <property type="entry name" value="Winged helix' DNA-binding domain"/>
    <property type="match status" value="1"/>
</dbReference>
<keyword evidence="2" id="KW-0238">DNA-binding</keyword>
<dbReference type="PROSITE" id="PS00846">
    <property type="entry name" value="HTH_ARSR_1"/>
    <property type="match status" value="1"/>
</dbReference>
<organism evidence="5 6">
    <name type="scientific">Liquorilactobacillus uvarum DSM 19971</name>
    <dbReference type="NCBI Taxonomy" id="1423812"/>
    <lineage>
        <taxon>Bacteria</taxon>
        <taxon>Bacillati</taxon>
        <taxon>Bacillota</taxon>
        <taxon>Bacilli</taxon>
        <taxon>Lactobacillales</taxon>
        <taxon>Lactobacillaceae</taxon>
        <taxon>Liquorilactobacillus</taxon>
    </lineage>
</organism>
<name>A0A0R1PWG6_9LACO</name>
<gene>
    <name evidence="5" type="ORF">FD20_GL001802</name>
</gene>
<evidence type="ECO:0000256" key="3">
    <source>
        <dbReference type="ARBA" id="ARBA00023163"/>
    </source>
</evidence>
<dbReference type="InterPro" id="IPR001845">
    <property type="entry name" value="HTH_ArsR_DNA-bd_dom"/>
</dbReference>
<dbReference type="PATRIC" id="fig|1423812.3.peg.1918"/>
<dbReference type="CDD" id="cd00090">
    <property type="entry name" value="HTH_ARSR"/>
    <property type="match status" value="1"/>
</dbReference>
<dbReference type="PROSITE" id="PS50987">
    <property type="entry name" value="HTH_ARSR_2"/>
    <property type="match status" value="1"/>
</dbReference>
<dbReference type="GO" id="GO:0003700">
    <property type="term" value="F:DNA-binding transcription factor activity"/>
    <property type="evidence" value="ECO:0007669"/>
    <property type="project" value="InterPro"/>
</dbReference>
<keyword evidence="1" id="KW-0805">Transcription regulation</keyword>
<dbReference type="GO" id="GO:0003677">
    <property type="term" value="F:DNA binding"/>
    <property type="evidence" value="ECO:0007669"/>
    <property type="project" value="UniProtKB-KW"/>
</dbReference>